<dbReference type="OrthoDB" id="9802919at2"/>
<feature type="transmembrane region" description="Helical" evidence="6">
    <location>
        <begin position="32"/>
        <end position="50"/>
    </location>
</feature>
<dbReference type="Proteomes" id="UP000275368">
    <property type="component" value="Chromosome"/>
</dbReference>
<evidence type="ECO:0000256" key="5">
    <source>
        <dbReference type="ARBA" id="ARBA00022801"/>
    </source>
</evidence>
<comment type="caution">
    <text evidence="6">Lacks conserved residue(s) required for the propagation of feature annotation.</text>
</comment>
<proteinExistence type="inferred from homology"/>
<protein>
    <recommendedName>
        <fullName evidence="4 6">Signal peptidase I</fullName>
        <ecNumber evidence="4 6">3.4.21.89</ecNumber>
    </recommendedName>
</protein>
<dbReference type="NCBIfam" id="TIGR02227">
    <property type="entry name" value="sigpep_I_bact"/>
    <property type="match status" value="1"/>
</dbReference>
<dbReference type="PANTHER" id="PTHR43390">
    <property type="entry name" value="SIGNAL PEPTIDASE I"/>
    <property type="match status" value="1"/>
</dbReference>
<organism evidence="8 9">
    <name type="scientific">Paenibacillus baekrokdamisoli</name>
    <dbReference type="NCBI Taxonomy" id="1712516"/>
    <lineage>
        <taxon>Bacteria</taxon>
        <taxon>Bacillati</taxon>
        <taxon>Bacillota</taxon>
        <taxon>Bacilli</taxon>
        <taxon>Bacillales</taxon>
        <taxon>Paenibacillaceae</taxon>
        <taxon>Paenibacillus</taxon>
    </lineage>
</organism>
<dbReference type="AlphaFoldDB" id="A0A3G9JD18"/>
<evidence type="ECO:0000256" key="1">
    <source>
        <dbReference type="ARBA" id="ARBA00000677"/>
    </source>
</evidence>
<evidence type="ECO:0000313" key="9">
    <source>
        <dbReference type="Proteomes" id="UP000275368"/>
    </source>
</evidence>
<dbReference type="InterPro" id="IPR036286">
    <property type="entry name" value="LexA/Signal_pep-like_sf"/>
</dbReference>
<dbReference type="InterPro" id="IPR000223">
    <property type="entry name" value="Pept_S26A_signal_pept_1"/>
</dbReference>
<name>A0A3G9JD18_9BACL</name>
<keyword evidence="6" id="KW-0472">Membrane</keyword>
<evidence type="ECO:0000313" key="8">
    <source>
        <dbReference type="EMBL" id="BBH22843.1"/>
    </source>
</evidence>
<feature type="transmembrane region" description="Helical" evidence="6">
    <location>
        <begin position="57"/>
        <end position="79"/>
    </location>
</feature>
<dbReference type="InterPro" id="IPR019758">
    <property type="entry name" value="Pept_S26A_signal_pept_1_CS"/>
</dbReference>
<dbReference type="GO" id="GO:0006465">
    <property type="term" value="P:signal peptide processing"/>
    <property type="evidence" value="ECO:0007669"/>
    <property type="project" value="InterPro"/>
</dbReference>
<comment type="similarity">
    <text evidence="3 6">Belongs to the peptidase S26 family.</text>
</comment>
<dbReference type="EC" id="3.4.21.89" evidence="4 6"/>
<keyword evidence="9" id="KW-1185">Reference proteome</keyword>
<dbReference type="PRINTS" id="PR00727">
    <property type="entry name" value="LEADERPTASE"/>
</dbReference>
<keyword evidence="6" id="KW-0812">Transmembrane</keyword>
<comment type="catalytic activity">
    <reaction evidence="1 6">
        <text>Cleavage of hydrophobic, N-terminal signal or leader sequences from secreted and periplasmic proteins.</text>
        <dbReference type="EC" id="3.4.21.89"/>
    </reaction>
</comment>
<dbReference type="GO" id="GO:0005886">
    <property type="term" value="C:plasma membrane"/>
    <property type="evidence" value="ECO:0007669"/>
    <property type="project" value="UniProtKB-SubCell"/>
</dbReference>
<dbReference type="GO" id="GO:0004252">
    <property type="term" value="F:serine-type endopeptidase activity"/>
    <property type="evidence" value="ECO:0007669"/>
    <property type="project" value="InterPro"/>
</dbReference>
<evidence type="ECO:0000256" key="3">
    <source>
        <dbReference type="ARBA" id="ARBA00009370"/>
    </source>
</evidence>
<reference evidence="8 9" key="1">
    <citation type="submission" date="2018-11" db="EMBL/GenBank/DDBJ databases">
        <title>Complete genome sequence of Paenibacillus baekrokdamisoli strain KCTC 33723.</title>
        <authorList>
            <person name="Kang S.W."/>
            <person name="Lee K.C."/>
            <person name="Kim K.K."/>
            <person name="Kim J.S."/>
            <person name="Kim D.S."/>
            <person name="Ko S.H."/>
            <person name="Yang S.H."/>
            <person name="Lee J.S."/>
        </authorList>
    </citation>
    <scope>NUCLEOTIDE SEQUENCE [LARGE SCALE GENOMIC DNA]</scope>
    <source>
        <strain evidence="8 9">KCTC 33723</strain>
    </source>
</reference>
<comment type="subcellular location">
    <subcellularLocation>
        <location evidence="2">Cell membrane</location>
        <topology evidence="2">Single-pass type II membrane protein</topology>
    </subcellularLocation>
    <subcellularLocation>
        <location evidence="6">Membrane</location>
        <topology evidence="6">Single-pass type II membrane protein</topology>
    </subcellularLocation>
</comment>
<sequence length="262" mass="29771">MKTAKRSFLLAGIASLFIPGLGQVYNGQLKKAVMVILSLLFLPFLIFSYVKTWFWSLPILIAFLIIVHLVALVDAIVSAARRKTLFTLRRYNRWYMYVSMILLYVLIAKASPFQSIVGVNAFIVDGPSMSGTLVTDDRILVNTDARDYKNGDVIVFPYERRTFVKRIIASAGDTIQFKNDVVYVNKQRLEESYIKASRVRDYAEHLTTKETVVPPGCLYVLGDNRVNSMDSRYIGMISTDSVTGKVMYIYYSKDHSRIGTKL</sequence>
<feature type="transmembrane region" description="Helical" evidence="6">
    <location>
        <begin position="91"/>
        <end position="108"/>
    </location>
</feature>
<gene>
    <name evidence="8" type="ORF">Back11_41880</name>
</gene>
<keyword evidence="6" id="KW-0645">Protease</keyword>
<dbReference type="Gene3D" id="2.10.109.10">
    <property type="entry name" value="Umud Fragment, subunit A"/>
    <property type="match status" value="1"/>
</dbReference>
<dbReference type="Pfam" id="PF10502">
    <property type="entry name" value="Peptidase_S26"/>
    <property type="match status" value="1"/>
</dbReference>
<dbReference type="KEGG" id="pbk:Back11_41880"/>
<dbReference type="CDD" id="cd06530">
    <property type="entry name" value="S26_SPase_I"/>
    <property type="match status" value="1"/>
</dbReference>
<keyword evidence="5 6" id="KW-0378">Hydrolase</keyword>
<feature type="domain" description="Peptidase S26" evidence="7">
    <location>
        <begin position="99"/>
        <end position="251"/>
    </location>
</feature>
<evidence type="ECO:0000256" key="2">
    <source>
        <dbReference type="ARBA" id="ARBA00004401"/>
    </source>
</evidence>
<dbReference type="EMBL" id="AP019308">
    <property type="protein sequence ID" value="BBH22843.1"/>
    <property type="molecule type" value="Genomic_DNA"/>
</dbReference>
<dbReference type="SUPFAM" id="SSF51306">
    <property type="entry name" value="LexA/Signal peptidase"/>
    <property type="match status" value="1"/>
</dbReference>
<evidence type="ECO:0000256" key="6">
    <source>
        <dbReference type="RuleBase" id="RU362042"/>
    </source>
</evidence>
<dbReference type="PANTHER" id="PTHR43390:SF1">
    <property type="entry name" value="CHLOROPLAST PROCESSING PEPTIDASE"/>
    <property type="match status" value="1"/>
</dbReference>
<evidence type="ECO:0000259" key="7">
    <source>
        <dbReference type="Pfam" id="PF10502"/>
    </source>
</evidence>
<dbReference type="GO" id="GO:0009003">
    <property type="term" value="F:signal peptidase activity"/>
    <property type="evidence" value="ECO:0007669"/>
    <property type="project" value="UniProtKB-EC"/>
</dbReference>
<keyword evidence="6" id="KW-1133">Transmembrane helix</keyword>
<dbReference type="RefSeq" id="WP_125661580.1">
    <property type="nucleotide sequence ID" value="NZ_AP019308.1"/>
</dbReference>
<dbReference type="PROSITE" id="PS00761">
    <property type="entry name" value="SPASE_I_3"/>
    <property type="match status" value="1"/>
</dbReference>
<evidence type="ECO:0000256" key="4">
    <source>
        <dbReference type="ARBA" id="ARBA00013208"/>
    </source>
</evidence>
<accession>A0A3G9JD18</accession>
<dbReference type="InterPro" id="IPR019533">
    <property type="entry name" value="Peptidase_S26"/>
</dbReference>